<keyword evidence="3 4" id="KW-0131">Cell cycle</keyword>
<dbReference type="InterPro" id="IPR039518">
    <property type="entry name" value="WhiA_LAGLIDADG_dom"/>
</dbReference>
<reference evidence="8 9" key="1">
    <citation type="journal article" date="2023" name="Microbiol. Spectr.">
        <title>Symbiosis of Carpenter Bees with Uncharacterized Lactic Acid Bacteria Showing NAD Auxotrophy.</title>
        <authorList>
            <person name="Kawasaki S."/>
            <person name="Ozawa K."/>
            <person name="Mori T."/>
            <person name="Yamamoto A."/>
            <person name="Ito M."/>
            <person name="Ohkuma M."/>
            <person name="Sakamoto M."/>
            <person name="Matsutani M."/>
        </authorList>
    </citation>
    <scope>NUCLEOTIDE SEQUENCE [LARGE SCALE GENOMIC DNA]</scope>
    <source>
        <strain evidence="8 9">KimC2</strain>
    </source>
</reference>
<dbReference type="RefSeq" id="WP_317697455.1">
    <property type="nucleotide sequence ID" value="NZ_AP026801.1"/>
</dbReference>
<evidence type="ECO:0000313" key="8">
    <source>
        <dbReference type="EMBL" id="BDR55824.1"/>
    </source>
</evidence>
<evidence type="ECO:0000256" key="4">
    <source>
        <dbReference type="HAMAP-Rule" id="MF_01420"/>
    </source>
</evidence>
<dbReference type="GO" id="GO:0051301">
    <property type="term" value="P:cell division"/>
    <property type="evidence" value="ECO:0007669"/>
    <property type="project" value="UniProtKB-UniRule"/>
</dbReference>
<dbReference type="NCBIfam" id="TIGR00647">
    <property type="entry name" value="DNA_bind_WhiA"/>
    <property type="match status" value="1"/>
</dbReference>
<dbReference type="SUPFAM" id="SSF55608">
    <property type="entry name" value="Homing endonucleases"/>
    <property type="match status" value="1"/>
</dbReference>
<comment type="function">
    <text evidence="4">Involved in cell division and chromosome segregation.</text>
</comment>
<feature type="domain" description="Sporulation transcription regulator WhiA N-terminal" evidence="6">
    <location>
        <begin position="20"/>
        <end position="102"/>
    </location>
</feature>
<dbReference type="Pfam" id="PF14527">
    <property type="entry name" value="LAGLIDADG_WhiA"/>
    <property type="match status" value="1"/>
</dbReference>
<feature type="domain" description="Sporulation regulator WhiA C-terminal" evidence="5">
    <location>
        <begin position="218"/>
        <end position="305"/>
    </location>
</feature>
<gene>
    <name evidence="4 8" type="primary">whiA</name>
    <name evidence="8" type="ORF">KIMC2_03860</name>
</gene>
<keyword evidence="9" id="KW-1185">Reference proteome</keyword>
<dbReference type="Gene3D" id="3.10.28.10">
    <property type="entry name" value="Homing endonucleases"/>
    <property type="match status" value="1"/>
</dbReference>
<dbReference type="InterPro" id="IPR023054">
    <property type="entry name" value="Sporulation_regulator_WhiA_C"/>
</dbReference>
<organism evidence="8 9">
    <name type="scientific">Xylocopilactobacillus apis</name>
    <dbReference type="NCBI Taxonomy" id="2932183"/>
    <lineage>
        <taxon>Bacteria</taxon>
        <taxon>Bacillati</taxon>
        <taxon>Bacillota</taxon>
        <taxon>Bacilli</taxon>
        <taxon>Lactobacillales</taxon>
        <taxon>Lactobacillaceae</taxon>
        <taxon>Xylocopilactobacillus</taxon>
    </lineage>
</organism>
<dbReference type="InterPro" id="IPR018478">
    <property type="entry name" value="Sporu_reg_WhiA_N_dom"/>
</dbReference>
<evidence type="ECO:0000313" key="9">
    <source>
        <dbReference type="Proteomes" id="UP001321804"/>
    </source>
</evidence>
<keyword evidence="1 4" id="KW-0132">Cell division</keyword>
<dbReference type="GO" id="GO:0003677">
    <property type="term" value="F:DNA binding"/>
    <property type="evidence" value="ECO:0007669"/>
    <property type="project" value="UniProtKB-UniRule"/>
</dbReference>
<dbReference type="Pfam" id="PF02650">
    <property type="entry name" value="HTH_WhiA"/>
    <property type="match status" value="1"/>
</dbReference>
<evidence type="ECO:0000259" key="7">
    <source>
        <dbReference type="Pfam" id="PF14527"/>
    </source>
</evidence>
<dbReference type="AlphaFoldDB" id="A0AAU9CWU4"/>
<dbReference type="InterPro" id="IPR003802">
    <property type="entry name" value="Sporulation_regulator_WhiA"/>
</dbReference>
<dbReference type="PANTHER" id="PTHR37307:SF1">
    <property type="entry name" value="CELL DIVISION PROTEIN WHIA-RELATED"/>
    <property type="match status" value="1"/>
</dbReference>
<dbReference type="Pfam" id="PF10298">
    <property type="entry name" value="WhiA_N"/>
    <property type="match status" value="1"/>
</dbReference>
<evidence type="ECO:0000259" key="5">
    <source>
        <dbReference type="Pfam" id="PF02650"/>
    </source>
</evidence>
<dbReference type="EMBL" id="AP026801">
    <property type="protein sequence ID" value="BDR55824.1"/>
    <property type="molecule type" value="Genomic_DNA"/>
</dbReference>
<accession>A0AAU9CWU4</accession>
<evidence type="ECO:0000256" key="1">
    <source>
        <dbReference type="ARBA" id="ARBA00022618"/>
    </source>
</evidence>
<dbReference type="Proteomes" id="UP001321804">
    <property type="component" value="Chromosome"/>
</dbReference>
<dbReference type="KEGG" id="xak:KIMC2_03860"/>
<proteinExistence type="inferred from homology"/>
<protein>
    <recommendedName>
        <fullName evidence="4">Probable cell division protein WhiA</fullName>
    </recommendedName>
</protein>
<dbReference type="PANTHER" id="PTHR37307">
    <property type="entry name" value="CELL DIVISION PROTEIN WHIA-RELATED"/>
    <property type="match status" value="1"/>
</dbReference>
<dbReference type="InterPro" id="IPR027434">
    <property type="entry name" value="Homing_endonucl"/>
</dbReference>
<sequence>MSFAQDVKKELTLVPIEETNSDSELLALMMLTGSIHIIDQRLVLELKTENSSTSRRIYVLFKKIFNLEPIVIVTKKNKLQKNSQFIIRIIEGTDKIMDKFQLSLDHNLTRAAIKFTNTPEKRASFLRGAFLATGSVNDPKQSSYHLEIATQYQEQAKQIQSVMKKLDFNSRITKRRNGYIVYLKEAEKISDLLQITGATESMLHFEDERIVRDMRNSVNRVVNCETANINKTIAAAQHQIENIKIIFQVKGVQDFPERLLSVAEMRLKYPEASTDQLSQLLKDETGETVSKSGVNYRLRKINTLAQQLKGK</sequence>
<feature type="domain" description="WhiA LAGLIDADG-like" evidence="7">
    <location>
        <begin position="123"/>
        <end position="215"/>
    </location>
</feature>
<dbReference type="GO" id="GO:0043937">
    <property type="term" value="P:regulation of sporulation"/>
    <property type="evidence" value="ECO:0007669"/>
    <property type="project" value="InterPro"/>
</dbReference>
<keyword evidence="2 4" id="KW-0238">DNA-binding</keyword>
<dbReference type="HAMAP" id="MF_01420">
    <property type="entry name" value="HTH_type_WhiA"/>
    <property type="match status" value="1"/>
</dbReference>
<evidence type="ECO:0000256" key="3">
    <source>
        <dbReference type="ARBA" id="ARBA00023306"/>
    </source>
</evidence>
<evidence type="ECO:0000256" key="2">
    <source>
        <dbReference type="ARBA" id="ARBA00023125"/>
    </source>
</evidence>
<comment type="similarity">
    <text evidence="4">Belongs to the WhiA family.</text>
</comment>
<evidence type="ECO:0000259" key="6">
    <source>
        <dbReference type="Pfam" id="PF10298"/>
    </source>
</evidence>
<name>A0AAU9CWU4_9LACO</name>